<organism evidence="1 2">
    <name type="scientific">Liparis tanakae</name>
    <name type="common">Tanaka's snailfish</name>
    <dbReference type="NCBI Taxonomy" id="230148"/>
    <lineage>
        <taxon>Eukaryota</taxon>
        <taxon>Metazoa</taxon>
        <taxon>Chordata</taxon>
        <taxon>Craniata</taxon>
        <taxon>Vertebrata</taxon>
        <taxon>Euteleostomi</taxon>
        <taxon>Actinopterygii</taxon>
        <taxon>Neopterygii</taxon>
        <taxon>Teleostei</taxon>
        <taxon>Neoteleostei</taxon>
        <taxon>Acanthomorphata</taxon>
        <taxon>Eupercaria</taxon>
        <taxon>Perciformes</taxon>
        <taxon>Cottioidei</taxon>
        <taxon>Cottales</taxon>
        <taxon>Liparidae</taxon>
        <taxon>Liparis</taxon>
    </lineage>
</organism>
<evidence type="ECO:0000313" key="2">
    <source>
        <dbReference type="Proteomes" id="UP000314294"/>
    </source>
</evidence>
<comment type="caution">
    <text evidence="1">The sequence shown here is derived from an EMBL/GenBank/DDBJ whole genome shotgun (WGS) entry which is preliminary data.</text>
</comment>
<reference evidence="1 2" key="1">
    <citation type="submission" date="2019-03" db="EMBL/GenBank/DDBJ databases">
        <title>First draft genome of Liparis tanakae, snailfish: a comprehensive survey of snailfish specific genes.</title>
        <authorList>
            <person name="Kim W."/>
            <person name="Song I."/>
            <person name="Jeong J.-H."/>
            <person name="Kim D."/>
            <person name="Kim S."/>
            <person name="Ryu S."/>
            <person name="Song J.Y."/>
            <person name="Lee S.K."/>
        </authorList>
    </citation>
    <scope>NUCLEOTIDE SEQUENCE [LARGE SCALE GENOMIC DNA]</scope>
    <source>
        <tissue evidence="1">Muscle</tissue>
    </source>
</reference>
<proteinExistence type="predicted"/>
<keyword evidence="2" id="KW-1185">Reference proteome</keyword>
<dbReference type="EMBL" id="SRLO01001423">
    <property type="protein sequence ID" value="TNN37949.1"/>
    <property type="molecule type" value="Genomic_DNA"/>
</dbReference>
<gene>
    <name evidence="1" type="ORF">EYF80_051878</name>
</gene>
<sequence length="66" mass="7473">MADIWSHERFILRNRSSSDDDVIVAGAWRPSVSSAVTLTSFPPGIDTLQQEVNHFSHPNHFEKLKP</sequence>
<evidence type="ECO:0000313" key="1">
    <source>
        <dbReference type="EMBL" id="TNN37949.1"/>
    </source>
</evidence>
<protein>
    <submittedName>
        <fullName evidence="1">Uncharacterized protein</fullName>
    </submittedName>
</protein>
<dbReference type="Proteomes" id="UP000314294">
    <property type="component" value="Unassembled WGS sequence"/>
</dbReference>
<name>A0A4Z2F9T0_9TELE</name>
<accession>A0A4Z2F9T0</accession>
<dbReference type="AlphaFoldDB" id="A0A4Z2F9T0"/>